<evidence type="ECO:0000256" key="7">
    <source>
        <dbReference type="SAM" id="Phobius"/>
    </source>
</evidence>
<evidence type="ECO:0000313" key="8">
    <source>
        <dbReference type="Proteomes" id="UP000694865"/>
    </source>
</evidence>
<evidence type="ECO:0000313" key="9">
    <source>
        <dbReference type="RefSeq" id="XP_002737561.1"/>
    </source>
</evidence>
<feature type="transmembrane region" description="Helical" evidence="7">
    <location>
        <begin position="81"/>
        <end position="102"/>
    </location>
</feature>
<dbReference type="GeneID" id="100379067"/>
<evidence type="ECO:0000256" key="6">
    <source>
        <dbReference type="SAM" id="MobiDB-lite"/>
    </source>
</evidence>
<keyword evidence="8" id="KW-1185">Reference proteome</keyword>
<keyword evidence="5 7" id="KW-0472">Membrane</keyword>
<keyword evidence="4 7" id="KW-1133">Transmembrane helix</keyword>
<evidence type="ECO:0000256" key="4">
    <source>
        <dbReference type="ARBA" id="ARBA00022989"/>
    </source>
</evidence>
<dbReference type="PANTHER" id="PTHR14948">
    <property type="entry name" value="NG5"/>
    <property type="match status" value="1"/>
</dbReference>
<dbReference type="PANTHER" id="PTHR14948:SF25">
    <property type="entry name" value="DUF4190 DOMAIN-CONTAINING PROTEIN"/>
    <property type="match status" value="1"/>
</dbReference>
<comment type="subcellular location">
    <subcellularLocation>
        <location evidence="1">Membrane</location>
    </subcellularLocation>
</comment>
<dbReference type="Pfam" id="PF04505">
    <property type="entry name" value="CD225"/>
    <property type="match status" value="1"/>
</dbReference>
<evidence type="ECO:0000256" key="1">
    <source>
        <dbReference type="ARBA" id="ARBA00004370"/>
    </source>
</evidence>
<keyword evidence="3 7" id="KW-0812">Transmembrane</keyword>
<dbReference type="RefSeq" id="XP_002737561.1">
    <property type="nucleotide sequence ID" value="XM_002737515.2"/>
</dbReference>
<evidence type="ECO:0000256" key="5">
    <source>
        <dbReference type="ARBA" id="ARBA00023136"/>
    </source>
</evidence>
<protein>
    <submittedName>
        <fullName evidence="9">Proline-rich transmembrane protein 1-like</fullName>
    </submittedName>
</protein>
<evidence type="ECO:0000256" key="2">
    <source>
        <dbReference type="ARBA" id="ARBA00006843"/>
    </source>
</evidence>
<feature type="region of interest" description="Disordered" evidence="6">
    <location>
        <begin position="1"/>
        <end position="48"/>
    </location>
</feature>
<name>A0ABM0GUE6_SACKO</name>
<feature type="transmembrane region" description="Helical" evidence="7">
    <location>
        <begin position="131"/>
        <end position="156"/>
    </location>
</feature>
<proteinExistence type="inferred from homology"/>
<evidence type="ECO:0000256" key="3">
    <source>
        <dbReference type="ARBA" id="ARBA00022692"/>
    </source>
</evidence>
<dbReference type="InterPro" id="IPR051423">
    <property type="entry name" value="CD225/Dispanin"/>
</dbReference>
<dbReference type="Proteomes" id="UP000694865">
    <property type="component" value="Unplaced"/>
</dbReference>
<comment type="similarity">
    <text evidence="2">Belongs to the CD225/Dispanin family.</text>
</comment>
<reference evidence="9" key="1">
    <citation type="submission" date="2025-08" db="UniProtKB">
        <authorList>
            <consortium name="RefSeq"/>
        </authorList>
    </citation>
    <scope>IDENTIFICATION</scope>
    <source>
        <tissue evidence="9">Testes</tissue>
    </source>
</reference>
<accession>A0ABM0GUE6</accession>
<sequence length="158" mass="16815">METQGYSKEAEFQQQPLQVADYGTPPPPYPATAPGGQGYPAQPPPNYGQSLHASTNITNVMYQPGQNVTMTTITQSRPADYMGLAIFATICCCWPIGIFAIIKASQVGSSFNGGDYAGAKEASDSARKLSYISIGCGIASFVISILFVIIYVFVILSV</sequence>
<gene>
    <name evidence="9" type="primary">LOC100379067</name>
</gene>
<feature type="compositionally biased region" description="Polar residues" evidence="6">
    <location>
        <begin position="1"/>
        <end position="17"/>
    </location>
</feature>
<dbReference type="InterPro" id="IPR007593">
    <property type="entry name" value="CD225/Dispanin_fam"/>
</dbReference>
<organism evidence="8 9">
    <name type="scientific">Saccoglossus kowalevskii</name>
    <name type="common">Acorn worm</name>
    <dbReference type="NCBI Taxonomy" id="10224"/>
    <lineage>
        <taxon>Eukaryota</taxon>
        <taxon>Metazoa</taxon>
        <taxon>Hemichordata</taxon>
        <taxon>Enteropneusta</taxon>
        <taxon>Harrimaniidae</taxon>
        <taxon>Saccoglossus</taxon>
    </lineage>
</organism>